<comment type="caution">
    <text evidence="2">The sequence shown here is derived from an EMBL/GenBank/DDBJ whole genome shotgun (WGS) entry which is preliminary data.</text>
</comment>
<feature type="region of interest" description="Disordered" evidence="1">
    <location>
        <begin position="7"/>
        <end position="30"/>
    </location>
</feature>
<dbReference type="Gene3D" id="3.90.1150.10">
    <property type="entry name" value="Aspartate Aminotransferase, domain 1"/>
    <property type="match status" value="1"/>
</dbReference>
<feature type="compositionally biased region" description="Low complexity" evidence="1">
    <location>
        <begin position="12"/>
        <end position="30"/>
    </location>
</feature>
<name>A0A917VS24_9NOCA</name>
<evidence type="ECO:0000313" key="2">
    <source>
        <dbReference type="EMBL" id="GGL12203.1"/>
    </source>
</evidence>
<evidence type="ECO:0000256" key="1">
    <source>
        <dbReference type="SAM" id="MobiDB-lite"/>
    </source>
</evidence>
<sequence>MVGIALRVSELSGPSSRTRSSYTSSSRPVTPAVVPSFVLDEAEPFVEGQSRGVDIGPAAPTAALYAHLARERILTRAITGISENGLLRITIGPPAQRTVVLDALRSYPM</sequence>
<dbReference type="AlphaFoldDB" id="A0A917VS24"/>
<proteinExistence type="predicted"/>
<organism evidence="2 3">
    <name type="scientific">Nocardia jinanensis</name>
    <dbReference type="NCBI Taxonomy" id="382504"/>
    <lineage>
        <taxon>Bacteria</taxon>
        <taxon>Bacillati</taxon>
        <taxon>Actinomycetota</taxon>
        <taxon>Actinomycetes</taxon>
        <taxon>Mycobacteriales</taxon>
        <taxon>Nocardiaceae</taxon>
        <taxon>Nocardia</taxon>
    </lineage>
</organism>
<dbReference type="EMBL" id="BMMH01000005">
    <property type="protein sequence ID" value="GGL12203.1"/>
    <property type="molecule type" value="Genomic_DNA"/>
</dbReference>
<evidence type="ECO:0000313" key="3">
    <source>
        <dbReference type="Proteomes" id="UP000638263"/>
    </source>
</evidence>
<gene>
    <name evidence="2" type="ORF">GCM10011588_28210</name>
</gene>
<dbReference type="InterPro" id="IPR015422">
    <property type="entry name" value="PyrdxlP-dep_Trfase_small"/>
</dbReference>
<protein>
    <submittedName>
        <fullName evidence="2">Uncharacterized protein</fullName>
    </submittedName>
</protein>
<reference evidence="2" key="1">
    <citation type="journal article" date="2014" name="Int. J. Syst. Evol. Microbiol.">
        <title>Complete genome sequence of Corynebacterium casei LMG S-19264T (=DSM 44701T), isolated from a smear-ripened cheese.</title>
        <authorList>
            <consortium name="US DOE Joint Genome Institute (JGI-PGF)"/>
            <person name="Walter F."/>
            <person name="Albersmeier A."/>
            <person name="Kalinowski J."/>
            <person name="Ruckert C."/>
        </authorList>
    </citation>
    <scope>NUCLEOTIDE SEQUENCE</scope>
    <source>
        <strain evidence="2">CGMCC 4.3508</strain>
    </source>
</reference>
<accession>A0A917VS24</accession>
<dbReference type="Proteomes" id="UP000638263">
    <property type="component" value="Unassembled WGS sequence"/>
</dbReference>
<keyword evidence="3" id="KW-1185">Reference proteome</keyword>
<reference evidence="2" key="2">
    <citation type="submission" date="2020-09" db="EMBL/GenBank/DDBJ databases">
        <authorList>
            <person name="Sun Q."/>
            <person name="Zhou Y."/>
        </authorList>
    </citation>
    <scope>NUCLEOTIDE SEQUENCE</scope>
    <source>
        <strain evidence="2">CGMCC 4.3508</strain>
    </source>
</reference>